<dbReference type="Proteomes" id="UP001177003">
    <property type="component" value="Chromosome 7"/>
</dbReference>
<dbReference type="EMBL" id="OX465083">
    <property type="protein sequence ID" value="CAI9292314.1"/>
    <property type="molecule type" value="Genomic_DNA"/>
</dbReference>
<protein>
    <submittedName>
        <fullName evidence="1">Uncharacterized protein</fullName>
    </submittedName>
</protein>
<gene>
    <name evidence="1" type="ORF">LSALG_LOCUS31399</name>
</gene>
<organism evidence="1 2">
    <name type="scientific">Lactuca saligna</name>
    <name type="common">Willowleaf lettuce</name>
    <dbReference type="NCBI Taxonomy" id="75948"/>
    <lineage>
        <taxon>Eukaryota</taxon>
        <taxon>Viridiplantae</taxon>
        <taxon>Streptophyta</taxon>
        <taxon>Embryophyta</taxon>
        <taxon>Tracheophyta</taxon>
        <taxon>Spermatophyta</taxon>
        <taxon>Magnoliopsida</taxon>
        <taxon>eudicotyledons</taxon>
        <taxon>Gunneridae</taxon>
        <taxon>Pentapetalae</taxon>
        <taxon>asterids</taxon>
        <taxon>campanulids</taxon>
        <taxon>Asterales</taxon>
        <taxon>Asteraceae</taxon>
        <taxon>Cichorioideae</taxon>
        <taxon>Cichorieae</taxon>
        <taxon>Lactucinae</taxon>
        <taxon>Lactuca</taxon>
    </lineage>
</organism>
<sequence>MLSCSSSHTPDFVFFISDNIKNVCCFSLMIWICSYRQTSPKNQITSLDVEDDETLIYLVKSDVFMVLMDLMYVVHTKCLMKCLNEIQACWYQWLLVVMVDSSVW</sequence>
<keyword evidence="2" id="KW-1185">Reference proteome</keyword>
<reference evidence="1" key="1">
    <citation type="submission" date="2023-04" db="EMBL/GenBank/DDBJ databases">
        <authorList>
            <person name="Vijverberg K."/>
            <person name="Xiong W."/>
            <person name="Schranz E."/>
        </authorList>
    </citation>
    <scope>NUCLEOTIDE SEQUENCE</scope>
</reference>
<accession>A0AA36EDM3</accession>
<dbReference type="AlphaFoldDB" id="A0AA36EDM3"/>
<name>A0AA36EDM3_LACSI</name>
<proteinExistence type="predicted"/>
<evidence type="ECO:0000313" key="2">
    <source>
        <dbReference type="Proteomes" id="UP001177003"/>
    </source>
</evidence>
<evidence type="ECO:0000313" key="1">
    <source>
        <dbReference type="EMBL" id="CAI9292314.1"/>
    </source>
</evidence>